<dbReference type="CDD" id="cd02233">
    <property type="entry name" value="cupin_HNL-like"/>
    <property type="match status" value="1"/>
</dbReference>
<dbReference type="PANTHER" id="PTHR43698">
    <property type="entry name" value="RIBD C-TERMINAL DOMAIN CONTAINING PROTEIN"/>
    <property type="match status" value="1"/>
</dbReference>
<proteinExistence type="predicted"/>
<dbReference type="Pfam" id="PF07883">
    <property type="entry name" value="Cupin_2"/>
    <property type="match status" value="1"/>
</dbReference>
<gene>
    <name evidence="2" type="ORF">EDB81DRAFT_797891</name>
</gene>
<dbReference type="InterPro" id="IPR047263">
    <property type="entry name" value="HNL-like_cupin"/>
</dbReference>
<evidence type="ECO:0000313" key="3">
    <source>
        <dbReference type="Proteomes" id="UP000738349"/>
    </source>
</evidence>
<dbReference type="AlphaFoldDB" id="A0A9P9ERY8"/>
<protein>
    <submittedName>
        <fullName evidence="2">RmlC-like cupin domain-containing protein</fullName>
    </submittedName>
</protein>
<dbReference type="InterPro" id="IPR011051">
    <property type="entry name" value="RmlC_Cupin_sf"/>
</dbReference>
<keyword evidence="3" id="KW-1185">Reference proteome</keyword>
<evidence type="ECO:0000313" key="2">
    <source>
        <dbReference type="EMBL" id="KAH7142115.1"/>
    </source>
</evidence>
<dbReference type="Proteomes" id="UP000738349">
    <property type="component" value="Unassembled WGS sequence"/>
</dbReference>
<dbReference type="OrthoDB" id="2096797at2759"/>
<accession>A0A9P9ERY8</accession>
<sequence>MPESKIISSSSTKVTQVTETFTGQVLSNIMHLDKGVGIASVTFTPCARTHWHTHVEGQMIHVLSGSGWICDKGQKAKRIRAGDTIWASPGTTHWHGADDETIMTHLVMVTGETNWHEPVTDKEYGEREV</sequence>
<name>A0A9P9ERY8_9HYPO</name>
<dbReference type="Gene3D" id="2.60.120.10">
    <property type="entry name" value="Jelly Rolls"/>
    <property type="match status" value="1"/>
</dbReference>
<feature type="domain" description="Cupin type-2" evidence="1">
    <location>
        <begin position="41"/>
        <end position="107"/>
    </location>
</feature>
<evidence type="ECO:0000259" key="1">
    <source>
        <dbReference type="Pfam" id="PF07883"/>
    </source>
</evidence>
<dbReference type="InterPro" id="IPR013096">
    <property type="entry name" value="Cupin_2"/>
</dbReference>
<dbReference type="SUPFAM" id="SSF51182">
    <property type="entry name" value="RmlC-like cupins"/>
    <property type="match status" value="1"/>
</dbReference>
<reference evidence="2" key="1">
    <citation type="journal article" date="2021" name="Nat. Commun.">
        <title>Genetic determinants of endophytism in the Arabidopsis root mycobiome.</title>
        <authorList>
            <person name="Mesny F."/>
            <person name="Miyauchi S."/>
            <person name="Thiergart T."/>
            <person name="Pickel B."/>
            <person name="Atanasova L."/>
            <person name="Karlsson M."/>
            <person name="Huettel B."/>
            <person name="Barry K.W."/>
            <person name="Haridas S."/>
            <person name="Chen C."/>
            <person name="Bauer D."/>
            <person name="Andreopoulos W."/>
            <person name="Pangilinan J."/>
            <person name="LaButti K."/>
            <person name="Riley R."/>
            <person name="Lipzen A."/>
            <person name="Clum A."/>
            <person name="Drula E."/>
            <person name="Henrissat B."/>
            <person name="Kohler A."/>
            <person name="Grigoriev I.V."/>
            <person name="Martin F.M."/>
            <person name="Hacquard S."/>
        </authorList>
    </citation>
    <scope>NUCLEOTIDE SEQUENCE</scope>
    <source>
        <strain evidence="2">MPI-CAGE-AT-0147</strain>
    </source>
</reference>
<dbReference type="PANTHER" id="PTHR43698:SF1">
    <property type="entry name" value="BLL4564 PROTEIN"/>
    <property type="match status" value="1"/>
</dbReference>
<organism evidence="2 3">
    <name type="scientific">Dactylonectria macrodidyma</name>
    <dbReference type="NCBI Taxonomy" id="307937"/>
    <lineage>
        <taxon>Eukaryota</taxon>
        <taxon>Fungi</taxon>
        <taxon>Dikarya</taxon>
        <taxon>Ascomycota</taxon>
        <taxon>Pezizomycotina</taxon>
        <taxon>Sordariomycetes</taxon>
        <taxon>Hypocreomycetidae</taxon>
        <taxon>Hypocreales</taxon>
        <taxon>Nectriaceae</taxon>
        <taxon>Dactylonectria</taxon>
    </lineage>
</organism>
<comment type="caution">
    <text evidence="2">The sequence shown here is derived from an EMBL/GenBank/DDBJ whole genome shotgun (WGS) entry which is preliminary data.</text>
</comment>
<dbReference type="EMBL" id="JAGMUV010000010">
    <property type="protein sequence ID" value="KAH7142115.1"/>
    <property type="molecule type" value="Genomic_DNA"/>
</dbReference>
<dbReference type="InterPro" id="IPR014710">
    <property type="entry name" value="RmlC-like_jellyroll"/>
</dbReference>